<evidence type="ECO:0000313" key="3">
    <source>
        <dbReference type="Proteomes" id="UP001302602"/>
    </source>
</evidence>
<gene>
    <name evidence="2" type="ORF">N657DRAFT_643358</name>
</gene>
<accession>A0AAN6Z6N3</accession>
<dbReference type="GeneID" id="87829304"/>
<evidence type="ECO:0000313" key="2">
    <source>
        <dbReference type="EMBL" id="KAK4126578.1"/>
    </source>
</evidence>
<evidence type="ECO:0000256" key="1">
    <source>
        <dbReference type="SAM" id="MobiDB-lite"/>
    </source>
</evidence>
<organism evidence="2 3">
    <name type="scientific">Parathielavia appendiculata</name>
    <dbReference type="NCBI Taxonomy" id="2587402"/>
    <lineage>
        <taxon>Eukaryota</taxon>
        <taxon>Fungi</taxon>
        <taxon>Dikarya</taxon>
        <taxon>Ascomycota</taxon>
        <taxon>Pezizomycotina</taxon>
        <taxon>Sordariomycetes</taxon>
        <taxon>Sordariomycetidae</taxon>
        <taxon>Sordariales</taxon>
        <taxon>Chaetomiaceae</taxon>
        <taxon>Parathielavia</taxon>
    </lineage>
</organism>
<reference evidence="2" key="2">
    <citation type="submission" date="2023-05" db="EMBL/GenBank/DDBJ databases">
        <authorList>
            <consortium name="Lawrence Berkeley National Laboratory"/>
            <person name="Steindorff A."/>
            <person name="Hensen N."/>
            <person name="Bonometti L."/>
            <person name="Westerberg I."/>
            <person name="Brannstrom I.O."/>
            <person name="Guillou S."/>
            <person name="Cros-Aarteil S."/>
            <person name="Calhoun S."/>
            <person name="Haridas S."/>
            <person name="Kuo A."/>
            <person name="Mondo S."/>
            <person name="Pangilinan J."/>
            <person name="Riley R."/>
            <person name="Labutti K."/>
            <person name="Andreopoulos B."/>
            <person name="Lipzen A."/>
            <person name="Chen C."/>
            <person name="Yanf M."/>
            <person name="Daum C."/>
            <person name="Ng V."/>
            <person name="Clum A."/>
            <person name="Ohm R."/>
            <person name="Martin F."/>
            <person name="Silar P."/>
            <person name="Natvig D."/>
            <person name="Lalanne C."/>
            <person name="Gautier V."/>
            <person name="Ament-Velasquez S.L."/>
            <person name="Kruys A."/>
            <person name="Hutchinson M.I."/>
            <person name="Powell A.J."/>
            <person name="Barry K."/>
            <person name="Miller A.N."/>
            <person name="Grigoriev I.V."/>
            <person name="Debuchy R."/>
            <person name="Gladieux P."/>
            <person name="Thoren M.H."/>
            <person name="Johannesson H."/>
        </authorList>
    </citation>
    <scope>NUCLEOTIDE SEQUENCE</scope>
    <source>
        <strain evidence="2">CBS 731.68</strain>
    </source>
</reference>
<dbReference type="Proteomes" id="UP001302602">
    <property type="component" value="Unassembled WGS sequence"/>
</dbReference>
<dbReference type="RefSeq" id="XP_062650349.1">
    <property type="nucleotide sequence ID" value="XM_062792535.1"/>
</dbReference>
<feature type="region of interest" description="Disordered" evidence="1">
    <location>
        <begin position="144"/>
        <end position="164"/>
    </location>
</feature>
<dbReference type="EMBL" id="MU853225">
    <property type="protein sequence ID" value="KAK4126578.1"/>
    <property type="molecule type" value="Genomic_DNA"/>
</dbReference>
<reference evidence="2" key="1">
    <citation type="journal article" date="2023" name="Mol. Phylogenet. Evol.">
        <title>Genome-scale phylogeny and comparative genomics of the fungal order Sordariales.</title>
        <authorList>
            <person name="Hensen N."/>
            <person name="Bonometti L."/>
            <person name="Westerberg I."/>
            <person name="Brannstrom I.O."/>
            <person name="Guillou S."/>
            <person name="Cros-Aarteil S."/>
            <person name="Calhoun S."/>
            <person name="Haridas S."/>
            <person name="Kuo A."/>
            <person name="Mondo S."/>
            <person name="Pangilinan J."/>
            <person name="Riley R."/>
            <person name="LaButti K."/>
            <person name="Andreopoulos B."/>
            <person name="Lipzen A."/>
            <person name="Chen C."/>
            <person name="Yan M."/>
            <person name="Daum C."/>
            <person name="Ng V."/>
            <person name="Clum A."/>
            <person name="Steindorff A."/>
            <person name="Ohm R.A."/>
            <person name="Martin F."/>
            <person name="Silar P."/>
            <person name="Natvig D.O."/>
            <person name="Lalanne C."/>
            <person name="Gautier V."/>
            <person name="Ament-Velasquez S.L."/>
            <person name="Kruys A."/>
            <person name="Hutchinson M.I."/>
            <person name="Powell A.J."/>
            <person name="Barry K."/>
            <person name="Miller A.N."/>
            <person name="Grigoriev I.V."/>
            <person name="Debuchy R."/>
            <person name="Gladieux P."/>
            <person name="Hiltunen Thoren M."/>
            <person name="Johannesson H."/>
        </authorList>
    </citation>
    <scope>NUCLEOTIDE SEQUENCE</scope>
    <source>
        <strain evidence="2">CBS 731.68</strain>
    </source>
</reference>
<dbReference type="AlphaFoldDB" id="A0AAN6Z6N3"/>
<keyword evidence="3" id="KW-1185">Reference proteome</keyword>
<comment type="caution">
    <text evidence="2">The sequence shown here is derived from an EMBL/GenBank/DDBJ whole genome shotgun (WGS) entry which is preliminary data.</text>
</comment>
<proteinExistence type="predicted"/>
<name>A0AAN6Z6N3_9PEZI</name>
<protein>
    <submittedName>
        <fullName evidence="2">Uncharacterized protein</fullName>
    </submittedName>
</protein>
<sequence>MRKGAVRAKKNLSRCTCSSVKKKQTALPPSDDVRLEISAWPGRPVVSVRRGGAGQSGDHICSRLRSVASWLLTSRAYRLSADKALLGVSFESKHIPFSEQEFADEVHECKGGRSETAFLAEGFGRCSTIAASLWPMLASERGTSMASGGSVRRQHPVNAKTWGSRSGEQTLTKLEVEAAPFWQQTRCDQSCSQVWPLHVCVHDFSNKSRQQCSIKFEASRA</sequence>